<evidence type="ECO:0000259" key="1">
    <source>
        <dbReference type="PROSITE" id="PS50105"/>
    </source>
</evidence>
<dbReference type="InterPro" id="IPR013761">
    <property type="entry name" value="SAM/pointed_sf"/>
</dbReference>
<name>A0ABQ7H438_DUNSA</name>
<proteinExistence type="predicted"/>
<dbReference type="SUPFAM" id="SSF52540">
    <property type="entry name" value="P-loop containing nucleoside triphosphate hydrolases"/>
    <property type="match status" value="1"/>
</dbReference>
<accession>A0ABQ7H438</accession>
<dbReference type="Gene3D" id="3.40.50.300">
    <property type="entry name" value="P-loop containing nucleotide triphosphate hydrolases"/>
    <property type="match status" value="1"/>
</dbReference>
<evidence type="ECO:0000313" key="2">
    <source>
        <dbReference type="EMBL" id="KAF5841615.1"/>
    </source>
</evidence>
<dbReference type="PANTHER" id="PTHR36681">
    <property type="entry name" value="NUCLEAR GTPASE, GERMINAL CENTER-ASSOCIATED, TANDEM DUPLICATE 3"/>
    <property type="match status" value="1"/>
</dbReference>
<sequence>GDTGAGKSSLLNALLKELLIVPTSGIRACTAAIIELSAHNLDGYVSEVEFVSREEWQREEGELFAALTDEAGQLMLERPVENSEGHDAYWHLRSVYGQALWDALYLRTRESKVTKPQEMVAELLQRPSSTKDVAEWLPSQLPVHLGPSAAAACLKEDICWQVLSSMSDQELEEVLGITDVSARAQLVAAVHQINSRTQ</sequence>
<keyword evidence="3" id="KW-1185">Reference proteome</keyword>
<comment type="caution">
    <text evidence="2">The sequence shown here is derived from an EMBL/GenBank/DDBJ whole genome shotgun (WGS) entry which is preliminary data.</text>
</comment>
<gene>
    <name evidence="2" type="ORF">DUNSADRAFT_12071</name>
</gene>
<dbReference type="InterPro" id="IPR027417">
    <property type="entry name" value="P-loop_NTPase"/>
</dbReference>
<dbReference type="EMBL" id="MU069481">
    <property type="protein sequence ID" value="KAF5841615.1"/>
    <property type="molecule type" value="Genomic_DNA"/>
</dbReference>
<protein>
    <recommendedName>
        <fullName evidence="1">SAM domain-containing protein</fullName>
    </recommendedName>
</protein>
<feature type="domain" description="SAM" evidence="1">
    <location>
        <begin position="128"/>
        <end position="196"/>
    </location>
</feature>
<evidence type="ECO:0000313" key="3">
    <source>
        <dbReference type="Proteomes" id="UP000815325"/>
    </source>
</evidence>
<organism evidence="2 3">
    <name type="scientific">Dunaliella salina</name>
    <name type="common">Green alga</name>
    <name type="synonym">Protococcus salinus</name>
    <dbReference type="NCBI Taxonomy" id="3046"/>
    <lineage>
        <taxon>Eukaryota</taxon>
        <taxon>Viridiplantae</taxon>
        <taxon>Chlorophyta</taxon>
        <taxon>core chlorophytes</taxon>
        <taxon>Chlorophyceae</taxon>
        <taxon>CS clade</taxon>
        <taxon>Chlamydomonadales</taxon>
        <taxon>Dunaliellaceae</taxon>
        <taxon>Dunaliella</taxon>
    </lineage>
</organism>
<dbReference type="Gene3D" id="1.10.150.50">
    <property type="entry name" value="Transcription Factor, Ets-1"/>
    <property type="match status" value="1"/>
</dbReference>
<dbReference type="PROSITE" id="PS50105">
    <property type="entry name" value="SAM_DOMAIN"/>
    <property type="match status" value="1"/>
</dbReference>
<feature type="non-terminal residue" evidence="2">
    <location>
        <position position="1"/>
    </location>
</feature>
<dbReference type="SUPFAM" id="SSF47769">
    <property type="entry name" value="SAM/Pointed domain"/>
    <property type="match status" value="1"/>
</dbReference>
<dbReference type="InterPro" id="IPR001660">
    <property type="entry name" value="SAM"/>
</dbReference>
<feature type="non-terminal residue" evidence="2">
    <location>
        <position position="198"/>
    </location>
</feature>
<dbReference type="Proteomes" id="UP000815325">
    <property type="component" value="Unassembled WGS sequence"/>
</dbReference>
<dbReference type="PANTHER" id="PTHR36681:SF3">
    <property type="entry name" value="NUCLEAR GTPASE, GERMINAL CENTER-ASSOCIATED, TANDEM DUPLICATE 3"/>
    <property type="match status" value="1"/>
</dbReference>
<dbReference type="Pfam" id="PF00536">
    <property type="entry name" value="SAM_1"/>
    <property type="match status" value="1"/>
</dbReference>
<reference evidence="2" key="1">
    <citation type="submission" date="2017-08" db="EMBL/GenBank/DDBJ databases">
        <authorList>
            <person name="Polle J.E."/>
            <person name="Barry K."/>
            <person name="Cushman J."/>
            <person name="Schmutz J."/>
            <person name="Tran D."/>
            <person name="Hathwaick L.T."/>
            <person name="Yim W.C."/>
            <person name="Jenkins J."/>
            <person name="Mckie-Krisberg Z.M."/>
            <person name="Prochnik S."/>
            <person name="Lindquist E."/>
            <person name="Dockter R.B."/>
            <person name="Adam C."/>
            <person name="Molina H."/>
            <person name="Bunkerborg J."/>
            <person name="Jin E."/>
            <person name="Buchheim M."/>
            <person name="Magnuson J."/>
        </authorList>
    </citation>
    <scope>NUCLEOTIDE SEQUENCE</scope>
    <source>
        <strain evidence="2">CCAP 19/18</strain>
    </source>
</reference>